<dbReference type="HOGENOM" id="CLU_055649_0_0_1"/>
<name>A0A059J459_TRIIM</name>
<feature type="region of interest" description="Disordered" evidence="1">
    <location>
        <begin position="81"/>
        <end position="115"/>
    </location>
</feature>
<dbReference type="OMA" id="WTWEKLV"/>
<evidence type="ECO:0008006" key="4">
    <source>
        <dbReference type="Google" id="ProtNLM"/>
    </source>
</evidence>
<dbReference type="Proteomes" id="UP000024533">
    <property type="component" value="Unassembled WGS sequence"/>
</dbReference>
<feature type="region of interest" description="Disordered" evidence="1">
    <location>
        <begin position="1"/>
        <end position="20"/>
    </location>
</feature>
<sequence>MEGSRSSNSSPSRSRLRPPLVVDPLEQAGFVSKGDTVLLNVKAQFAYYERIMERYLKFCNDYSSDIDAAFASLPKYSTEDATKNPPVAGASTADTQSPPNQAPQNKSSRPETLSDSASKDLSVLLLSLRKLREGVVATASETPLEFAQHVHVFCIRMGILAAHPPSYYAPLRRLLHELNEPSSALSESDLHEFTSYLILDYVCRRSDLNLAFELRAKSKAAFGYYNITVDNIVSALLHDNWVLYWKSGRHVDGYTRSLMSWSDSYMRRRALKAIAKTYLTADIRFIIECCTGSPDGCTWEELVKLEGIGWRREGDKAVIRIRKPKAKAA</sequence>
<dbReference type="STRING" id="1215338.A0A059J459"/>
<evidence type="ECO:0000256" key="1">
    <source>
        <dbReference type="SAM" id="MobiDB-lite"/>
    </source>
</evidence>
<dbReference type="PANTHER" id="PTHR39398:SF1">
    <property type="entry name" value="CSN8_PSMD8_EIF3K DOMAIN-CONTAINING PROTEIN"/>
    <property type="match status" value="1"/>
</dbReference>
<accession>A0A059J459</accession>
<feature type="compositionally biased region" description="Polar residues" evidence="1">
    <location>
        <begin position="92"/>
        <end position="111"/>
    </location>
</feature>
<dbReference type="OrthoDB" id="2100128at2759"/>
<dbReference type="AlphaFoldDB" id="A0A059J459"/>
<reference evidence="2 3" key="1">
    <citation type="submission" date="2014-02" db="EMBL/GenBank/DDBJ databases">
        <title>The Genome Sequence of Trichophyton interdigitale MR816.</title>
        <authorList>
            <consortium name="The Broad Institute Genomics Platform"/>
            <person name="Cuomo C.A."/>
            <person name="White T.C."/>
            <person name="Graser Y."/>
            <person name="Martinez-Rossi N."/>
            <person name="Heitman J."/>
            <person name="Young S.K."/>
            <person name="Zeng Q."/>
            <person name="Gargeya S."/>
            <person name="Abouelleil A."/>
            <person name="Alvarado L."/>
            <person name="Chapman S.B."/>
            <person name="Gainer-Dewar J."/>
            <person name="Goldberg J."/>
            <person name="Griggs A."/>
            <person name="Gujja S."/>
            <person name="Hansen M."/>
            <person name="Howarth C."/>
            <person name="Imamovic A."/>
            <person name="Larimer J."/>
            <person name="Martinez D."/>
            <person name="Murphy C."/>
            <person name="Pearson M.D."/>
            <person name="Persinoti G."/>
            <person name="Poon T."/>
            <person name="Priest M."/>
            <person name="Roberts A.D."/>
            <person name="Saif S."/>
            <person name="Shea T.D."/>
            <person name="Sykes S.N."/>
            <person name="Wortman J."/>
            <person name="Nusbaum C."/>
            <person name="Birren B."/>
        </authorList>
    </citation>
    <scope>NUCLEOTIDE SEQUENCE [LARGE SCALE GENOMIC DNA]</scope>
    <source>
        <strain evidence="2 3">MR816</strain>
    </source>
</reference>
<dbReference type="EMBL" id="AOKY01000343">
    <property type="protein sequence ID" value="KDB22635.1"/>
    <property type="molecule type" value="Genomic_DNA"/>
</dbReference>
<proteinExistence type="predicted"/>
<comment type="caution">
    <text evidence="2">The sequence shown here is derived from an EMBL/GenBank/DDBJ whole genome shotgun (WGS) entry which is preliminary data.</text>
</comment>
<dbReference type="PANTHER" id="PTHR39398">
    <property type="entry name" value="YALI0F14311P"/>
    <property type="match status" value="1"/>
</dbReference>
<organism evidence="2 3">
    <name type="scientific">Trichophyton interdigitale (strain MR816)</name>
    <dbReference type="NCBI Taxonomy" id="1215338"/>
    <lineage>
        <taxon>Eukaryota</taxon>
        <taxon>Fungi</taxon>
        <taxon>Dikarya</taxon>
        <taxon>Ascomycota</taxon>
        <taxon>Pezizomycotina</taxon>
        <taxon>Eurotiomycetes</taxon>
        <taxon>Eurotiomycetidae</taxon>
        <taxon>Onygenales</taxon>
        <taxon>Arthrodermataceae</taxon>
        <taxon>Trichophyton</taxon>
    </lineage>
</organism>
<evidence type="ECO:0000313" key="3">
    <source>
        <dbReference type="Proteomes" id="UP000024533"/>
    </source>
</evidence>
<protein>
    <recommendedName>
        <fullName evidence="4">CSN8/PSMD8/EIF3K domain-containing protein</fullName>
    </recommendedName>
</protein>
<evidence type="ECO:0000313" key="2">
    <source>
        <dbReference type="EMBL" id="KDB22635.1"/>
    </source>
</evidence>
<gene>
    <name evidence="2" type="ORF">H109_05434</name>
</gene>
<keyword evidence="3" id="KW-1185">Reference proteome</keyword>